<dbReference type="Proteomes" id="UP000671910">
    <property type="component" value="Chromosome"/>
</dbReference>
<evidence type="ECO:0000256" key="1">
    <source>
        <dbReference type="ARBA" id="ARBA00022737"/>
    </source>
</evidence>
<protein>
    <submittedName>
        <fullName evidence="4">Uncharacterized protein</fullName>
    </submittedName>
</protein>
<dbReference type="Pfam" id="PF19085">
    <property type="entry name" value="Choline_bind_2"/>
    <property type="match status" value="1"/>
</dbReference>
<evidence type="ECO:0000313" key="5">
    <source>
        <dbReference type="Proteomes" id="UP000636394"/>
    </source>
</evidence>
<organism evidence="4 6">
    <name type="scientific">Xiamenia xianingshaonis</name>
    <dbReference type="NCBI Taxonomy" id="2682776"/>
    <lineage>
        <taxon>Bacteria</taxon>
        <taxon>Bacillati</taxon>
        <taxon>Actinomycetota</taxon>
        <taxon>Coriobacteriia</taxon>
        <taxon>Eggerthellales</taxon>
        <taxon>Eggerthellaceae</taxon>
        <taxon>Xiamenia</taxon>
    </lineage>
</organism>
<dbReference type="Pfam" id="PF01473">
    <property type="entry name" value="Choline_bind_1"/>
    <property type="match status" value="3"/>
</dbReference>
<dbReference type="SUPFAM" id="SSF69360">
    <property type="entry name" value="Cell wall binding repeat"/>
    <property type="match status" value="1"/>
</dbReference>
<keyword evidence="1" id="KW-0677">Repeat</keyword>
<feature type="repeat" description="Cell wall-binding" evidence="2">
    <location>
        <begin position="1132"/>
        <end position="1152"/>
    </location>
</feature>
<dbReference type="AlphaFoldDB" id="A0A9E6MPA8"/>
<dbReference type="InterPro" id="IPR018337">
    <property type="entry name" value="Cell_wall/Cho-bd_repeat"/>
</dbReference>
<accession>A0A9E6MPA8</accession>
<sequence length="1173" mass="123463">MRFEITKATPTINKADAVLGVTTPQDIIDDTTVNGAPGAPALQKGTDYQVEVLDSEGAAIAGPALNKKYDTADAVTVQVSLLDPAQKNYEFSGSDSTTYTITPAVTEDGTYTASWKKGGDVTPVKGNAQAATIAYTGAELDGVADDIVGTFKDSTAGSTEVALSSTDFKAVWYDVDGKELGDGVEPTNPGVYTADVMLAGAAEDDDPVGQLTLTVQADLASQVKKTKGAGELITLTVNGCYPDDVRLEDTGDMTATDVAEQVAAALALDYNGTAVENPGDLFDYAVTMPTKGNPNGTVVLTNKAGAPQVFTNGLNLDFSFGESLPDVKEFAPVYYSPEGWIVKELVAFNIKSTDAQPAFGTDYTVTVYGKDGKVLDPAKSQYPIDAGTYKVAVTPVASGGNYVGEPQYVNFTIDPLPVTAKNGTFTWNGKYLKNGTFSMTYTGEPVVPEVGLEVTFKKQDGTVIDEDTSDDGFTIVPKYDYDHATEAERANYDGYIECENNVNVGTNTAVAKVTLVGNYSGGTTQNFSITTASLEGASVSATNQLAANFPENPTVADIVDPVVETIDGHELTLGTDYDILSITKKSATKNTTTYSFTVRGKGSYTGDATGEFNVTNKDLAELAVASLKSGQLFFYNTGEQPAEVVVNLKGATANALGQELTKGTDYDVTYENNVNAGTATAVITGDGEYAGELTVDFEIQPLLLDGASAEDIVLGGAEGLVYNGKAFEPEVLYNKSKLLPANVGYRNVEIYLDQYVDDLTYTYENNTNASTAEAPAYVVVSGKTGNFKGSVKVPFTIAQADIAKATVEAAPVAPGGDLADAVKVTLGEAALAAGTDYTVAAEGALPGKVTATVTGTGNYTGTATADVDVLYDVAGLSYQVSSGTYNGQSQTPVVTASYKDAAGKTVEVPASALNVAAGSYVNAGTYKIKVAGNNAAGWGGETTVGYTIAPATVTAKPQVSYAGGLPVVTVPGLTSNDFDWKADAATQTITVTYKGNYKGTAKVAYTPTVAPGDPGSAAGKTGWVGSGDDWAYYKDGKQVKDGWKWIDGAWYHFEKSGKMTDAQWFQDKDGKWYLLNQDHDGSYGAMLTGWQLVGKDWYYMGASGDMQSGWLKDGGEWYLLNTAHDGTFGKMLTGWQQDADGKWYYMDASGAMASNAWVGRYWVNGSGVWTATR</sequence>
<gene>
    <name evidence="3" type="ORF">GMI68_04735</name>
    <name evidence="4" type="ORF">J7S26_06110</name>
</gene>
<dbReference type="Gene3D" id="2.10.270.10">
    <property type="entry name" value="Cholin Binding"/>
    <property type="match status" value="2"/>
</dbReference>
<reference evidence="4" key="2">
    <citation type="submission" date="2021-04" db="EMBL/GenBank/DDBJ databases">
        <title>Novel species in family Eggerthellaceae.</title>
        <authorList>
            <person name="Zhang G."/>
        </authorList>
    </citation>
    <scope>NUCLEOTIDE SEQUENCE</scope>
    <source>
        <strain evidence="4">Zg-886</strain>
    </source>
</reference>
<evidence type="ECO:0000256" key="2">
    <source>
        <dbReference type="PROSITE-ProRule" id="PRU00591"/>
    </source>
</evidence>
<evidence type="ECO:0000313" key="4">
    <source>
        <dbReference type="EMBL" id="QTU83939.1"/>
    </source>
</evidence>
<dbReference type="EMBL" id="CP072829">
    <property type="protein sequence ID" value="QTU83939.1"/>
    <property type="molecule type" value="Genomic_DNA"/>
</dbReference>
<dbReference type="EMBL" id="WPCR01000005">
    <property type="protein sequence ID" value="NHM14075.1"/>
    <property type="molecule type" value="Genomic_DNA"/>
</dbReference>
<dbReference type="RefSeq" id="WP_166339202.1">
    <property type="nucleotide sequence ID" value="NZ_CP072829.1"/>
</dbReference>
<keyword evidence="5" id="KW-1185">Reference proteome</keyword>
<name>A0A9E6MPA8_9ACTN</name>
<evidence type="ECO:0000313" key="6">
    <source>
        <dbReference type="Proteomes" id="UP000671910"/>
    </source>
</evidence>
<dbReference type="PROSITE" id="PS51170">
    <property type="entry name" value="CW"/>
    <property type="match status" value="2"/>
</dbReference>
<feature type="repeat" description="Cell wall-binding" evidence="2">
    <location>
        <begin position="1040"/>
        <end position="1059"/>
    </location>
</feature>
<evidence type="ECO:0000313" key="3">
    <source>
        <dbReference type="EMBL" id="NHM14075.1"/>
    </source>
</evidence>
<dbReference type="Proteomes" id="UP000636394">
    <property type="component" value="Unassembled WGS sequence"/>
</dbReference>
<proteinExistence type="predicted"/>
<dbReference type="KEGG" id="ebz:J7S26_06110"/>
<reference evidence="3 5" key="1">
    <citation type="submission" date="2019-11" db="EMBL/GenBank/DDBJ databases">
        <title>Eggerthellaceae novel genus isolated from the rectal contents of marmort.</title>
        <authorList>
            <person name="Zhang G."/>
        </authorList>
    </citation>
    <scope>NUCLEOTIDE SEQUENCE [LARGE SCALE GENOMIC DNA]</scope>
    <source>
        <strain evidence="5">zg-886</strain>
        <strain evidence="3">Zg-886</strain>
    </source>
</reference>